<dbReference type="AlphaFoldDB" id="A0A7J7JT99"/>
<comment type="caution">
    <text evidence="1">The sequence shown here is derived from an EMBL/GenBank/DDBJ whole genome shotgun (WGS) entry which is preliminary data.</text>
</comment>
<proteinExistence type="predicted"/>
<accession>A0A7J7JT99</accession>
<reference evidence="1" key="1">
    <citation type="submission" date="2020-06" db="EMBL/GenBank/DDBJ databases">
        <title>Draft genome of Bugula neritina, a colonial animal packing powerful symbionts and potential medicines.</title>
        <authorList>
            <person name="Rayko M."/>
        </authorList>
    </citation>
    <scope>NUCLEOTIDE SEQUENCE [LARGE SCALE GENOMIC DNA]</scope>
    <source>
        <strain evidence="1">Kwan_BN1</strain>
    </source>
</reference>
<sequence length="122" mass="13612">MAPTDCLQTLWPALEGPIIRNNTGPLYLSQMSQISWDTLRRNNEKKSNKKFAVNSGKIIMRGPAGPRGPPGAVMTKEDIAREFKKMIKEAADKKARKIISVKCPSCDLTNLDTDVLSFFYPV</sequence>
<keyword evidence="2" id="KW-1185">Reference proteome</keyword>
<name>A0A7J7JT99_BUGNE</name>
<dbReference type="EMBL" id="VXIV02001806">
    <property type="protein sequence ID" value="KAF6029600.1"/>
    <property type="molecule type" value="Genomic_DNA"/>
</dbReference>
<organism evidence="1 2">
    <name type="scientific">Bugula neritina</name>
    <name type="common">Brown bryozoan</name>
    <name type="synonym">Sertularia neritina</name>
    <dbReference type="NCBI Taxonomy" id="10212"/>
    <lineage>
        <taxon>Eukaryota</taxon>
        <taxon>Metazoa</taxon>
        <taxon>Spiralia</taxon>
        <taxon>Lophotrochozoa</taxon>
        <taxon>Bryozoa</taxon>
        <taxon>Gymnolaemata</taxon>
        <taxon>Cheilostomatida</taxon>
        <taxon>Flustrina</taxon>
        <taxon>Buguloidea</taxon>
        <taxon>Bugulidae</taxon>
        <taxon>Bugula</taxon>
    </lineage>
</organism>
<dbReference type="Proteomes" id="UP000593567">
    <property type="component" value="Unassembled WGS sequence"/>
</dbReference>
<evidence type="ECO:0000313" key="1">
    <source>
        <dbReference type="EMBL" id="KAF6029600.1"/>
    </source>
</evidence>
<protein>
    <submittedName>
        <fullName evidence="1">Uncharacterized protein</fullName>
    </submittedName>
</protein>
<gene>
    <name evidence="1" type="ORF">EB796_012095</name>
</gene>
<evidence type="ECO:0000313" key="2">
    <source>
        <dbReference type="Proteomes" id="UP000593567"/>
    </source>
</evidence>